<evidence type="ECO:0000313" key="1">
    <source>
        <dbReference type="EMBL" id="HEB42133.1"/>
    </source>
</evidence>
<accession>A0A7C1NW08</accession>
<organism evidence="1">
    <name type="scientific">Agrobacterium albertimagni</name>
    <dbReference type="NCBI Taxonomy" id="147266"/>
    <lineage>
        <taxon>Bacteria</taxon>
        <taxon>Pseudomonadati</taxon>
        <taxon>Pseudomonadota</taxon>
        <taxon>Alphaproteobacteria</taxon>
        <taxon>Hyphomicrobiales</taxon>
        <taxon>Rhizobiaceae</taxon>
        <taxon>Rhizobium/Agrobacterium group</taxon>
        <taxon>Agrobacterium</taxon>
    </lineage>
</organism>
<proteinExistence type="predicted"/>
<dbReference type="EMBL" id="DSKI01000008">
    <property type="protein sequence ID" value="HEB42133.1"/>
    <property type="molecule type" value="Genomic_DNA"/>
</dbReference>
<comment type="caution">
    <text evidence="1">The sequence shown here is derived from an EMBL/GenBank/DDBJ whole genome shotgun (WGS) entry which is preliminary data.</text>
</comment>
<reference evidence="1" key="1">
    <citation type="journal article" date="2020" name="mSystems">
        <title>Genome- and Community-Level Interaction Insights into Carbon Utilization and Element Cycling Functions of Hydrothermarchaeota in Hydrothermal Sediment.</title>
        <authorList>
            <person name="Zhou Z."/>
            <person name="Liu Y."/>
            <person name="Xu W."/>
            <person name="Pan J."/>
            <person name="Luo Z.H."/>
            <person name="Li M."/>
        </authorList>
    </citation>
    <scope>NUCLEOTIDE SEQUENCE [LARGE SCALE GENOMIC DNA]</scope>
    <source>
        <strain evidence="1">SpSt-243</strain>
    </source>
</reference>
<name>A0A7C1NW08_9HYPH</name>
<dbReference type="AlphaFoldDB" id="A0A7C1NW08"/>
<sequence length="199" mass="21717">MFLKYQAPARDLAVTIVGALLFAAPVKAGPLLDAAIEAEKLAAQNDAKGAFEAMRSGLAAFSQSLPLTVPRAVFITEVPKAYRAYSEKSEPVFATGEKLITYVEVAGLKWRPAPDNQRESRFTVDLELTDDKGKTLALQKEFGNFTFTGHSDAIEIYTHLTLDVDGAKPGAYVLRYTVNDVIAERSTPFELPFTLKGKS</sequence>
<protein>
    <submittedName>
        <fullName evidence="1">Uncharacterized protein</fullName>
    </submittedName>
</protein>
<gene>
    <name evidence="1" type="ORF">ENP70_00175</name>
</gene>